<reference evidence="1 2" key="1">
    <citation type="journal article" date="2015" name="Genome Announc.">
        <title>Expanding the biotechnology potential of lactobacilli through comparative genomics of 213 strains and associated genera.</title>
        <authorList>
            <person name="Sun Z."/>
            <person name="Harris H.M."/>
            <person name="McCann A."/>
            <person name="Guo C."/>
            <person name="Argimon S."/>
            <person name="Zhang W."/>
            <person name="Yang X."/>
            <person name="Jeffery I.B."/>
            <person name="Cooney J.C."/>
            <person name="Kagawa T.F."/>
            <person name="Liu W."/>
            <person name="Song Y."/>
            <person name="Salvetti E."/>
            <person name="Wrobel A."/>
            <person name="Rasinkangas P."/>
            <person name="Parkhill J."/>
            <person name="Rea M.C."/>
            <person name="O'Sullivan O."/>
            <person name="Ritari J."/>
            <person name="Douillard F.P."/>
            <person name="Paul Ross R."/>
            <person name="Yang R."/>
            <person name="Briner A.E."/>
            <person name="Felis G.E."/>
            <person name="de Vos W.M."/>
            <person name="Barrangou R."/>
            <person name="Klaenhammer T.R."/>
            <person name="Caufield P.W."/>
            <person name="Cui Y."/>
            <person name="Zhang H."/>
            <person name="O'Toole P.W."/>
        </authorList>
    </citation>
    <scope>NUCLEOTIDE SEQUENCE [LARGE SCALE GENOMIC DNA]</scope>
    <source>
        <strain evidence="1 2">DSM 19972</strain>
    </source>
</reference>
<dbReference type="Gene3D" id="3.30.1820.10">
    <property type="entry name" value="Lp2179-like"/>
    <property type="match status" value="1"/>
</dbReference>
<name>A0A0R1M934_9LACO</name>
<comment type="caution">
    <text evidence="1">The sequence shown here is derived from an EMBL/GenBank/DDBJ whole genome shotgun (WGS) entry which is preliminary data.</text>
</comment>
<dbReference type="PATRIC" id="fig|1423777.3.peg.1843"/>
<dbReference type="EMBL" id="AZEH01000039">
    <property type="protein sequence ID" value="KRL04655.1"/>
    <property type="molecule type" value="Genomic_DNA"/>
</dbReference>
<dbReference type="Pfam" id="PF08866">
    <property type="entry name" value="DUF1831"/>
    <property type="match status" value="1"/>
</dbReference>
<evidence type="ECO:0000313" key="2">
    <source>
        <dbReference type="Proteomes" id="UP000051686"/>
    </source>
</evidence>
<sequence length="114" mass="12977">MGYEKKAKLLGDSRVFELDPQLKKYTLRDVGFTESRGGKFILERPLDPESPFSASIKFKMTISADFKAFKMAVTSANGLKEVNLFKENDAKKRAEQLDYLLDVLIKRQILKATV</sequence>
<keyword evidence="2" id="KW-1185">Reference proteome</keyword>
<evidence type="ECO:0008006" key="3">
    <source>
        <dbReference type="Google" id="ProtNLM"/>
    </source>
</evidence>
<dbReference type="STRING" id="1423777.FD46_GL001789"/>
<dbReference type="Proteomes" id="UP000051686">
    <property type="component" value="Unassembled WGS sequence"/>
</dbReference>
<dbReference type="SUPFAM" id="SSF160800">
    <property type="entry name" value="Lp2179-like"/>
    <property type="match status" value="1"/>
</dbReference>
<accession>A0A0R1M934</accession>
<dbReference type="InterPro" id="IPR014965">
    <property type="entry name" value="Amino_acid_metab_prot_put"/>
</dbReference>
<dbReference type="RefSeq" id="WP_057896608.1">
    <property type="nucleotide sequence ID" value="NZ_AZEH01000039.1"/>
</dbReference>
<dbReference type="OrthoDB" id="2166222at2"/>
<dbReference type="InterPro" id="IPR035942">
    <property type="entry name" value="Lp2179-like_sf"/>
</dbReference>
<proteinExistence type="predicted"/>
<gene>
    <name evidence="1" type="ORF">FD46_GL001789</name>
</gene>
<evidence type="ECO:0000313" key="1">
    <source>
        <dbReference type="EMBL" id="KRL04655.1"/>
    </source>
</evidence>
<protein>
    <recommendedName>
        <fullName evidence="3">Cysteine desulfurase</fullName>
    </recommendedName>
</protein>
<dbReference type="AlphaFoldDB" id="A0A0R1M934"/>
<organism evidence="1 2">
    <name type="scientific">Liquorilactobacillus oeni DSM 19972</name>
    <dbReference type="NCBI Taxonomy" id="1423777"/>
    <lineage>
        <taxon>Bacteria</taxon>
        <taxon>Bacillati</taxon>
        <taxon>Bacillota</taxon>
        <taxon>Bacilli</taxon>
        <taxon>Lactobacillales</taxon>
        <taxon>Lactobacillaceae</taxon>
        <taxon>Liquorilactobacillus</taxon>
    </lineage>
</organism>